<keyword evidence="2" id="KW-1185">Reference proteome</keyword>
<sequence>MSNTFSVRIIVYVGGRVVGNSNNPTYEGGRPILLEVRRDSSLASLQHLIQNVAATPPGLMKITYCYPIVSHPHPISYIGVEVVDDGGVNTIFSVANDTPDERNEAEEDYVIGDQHENEAIGFNDECEHGNDEFEHGDDEDADYSSNSSEEDVDAGLEAGDDDEDATDLFEPPSMLTQDTWTNIIDPSPPMPTGSQIGWDGSDFIRGQIFSSKEEVKYSVQKYSMRRNCAVKTERSSPTVLVYRCNNEEPCQWRLRAVKNTDTEEWEITRYAGPHTCVSRNISQDHANLTARYMVRHITTILKKDASTKIKVLQEIIKIATDSYNPSYAKTWAAKTLAIGDIYGNWDESYAELPRYLAAVKVCNPGTEYVINTTESNIPGCAIFIRVFWAFGPAIEAFKHCRPVLSVDGTFLTGKYKAVMLIAVSQDAENECVPIAFAIVEKEDAENWGWFLNCIRCFVTMKKNLCLISDRAAGLMSYMPTDPLWRPPYIYHRYCARHIGANFMRRYNKKVGIQVKVTAMEVQKRKYKHQLSKMINWEDGKIHKELTDLDRPKWSLAYDGGRRYGSCTTNVSEGLNGVLKEARHLPITATVMTTFYKSVEYFLSKVEGARQRIDNNHTLSNFAMAKFDHWMNKARRHRVMEFNRELGVCEVETPMHPTSPGKGNHKHTVELVERKCTCGKFQQWKMPCSHVIAKVAKCVNQCAELIRQRTCNAAISALEVISGVLPISSYSEKLLEMKGEAILMLGRYEEVIQLCEQTLVFAEKNVATTAYVPVASSNFYEIIPRTLMSKELTGETVGEVKAVADMHQRKAEMARHSDCFIALPGGYGTLEELLEVITWAQLGIHDKPINSGTVLMSLFHHTFT</sequence>
<reference evidence="1 2" key="1">
    <citation type="journal article" date="2021" name="Hortic Res">
        <title>High-quality reference genome and annotation aids understanding of berry development for evergreen blueberry (Vaccinium darrowii).</title>
        <authorList>
            <person name="Yu J."/>
            <person name="Hulse-Kemp A.M."/>
            <person name="Babiker E."/>
            <person name="Staton M."/>
        </authorList>
    </citation>
    <scope>NUCLEOTIDE SEQUENCE [LARGE SCALE GENOMIC DNA]</scope>
    <source>
        <strain evidence="2">cv. NJ 8807/NJ 8810</strain>
        <tissue evidence="1">Young leaf</tissue>
    </source>
</reference>
<evidence type="ECO:0000313" key="2">
    <source>
        <dbReference type="Proteomes" id="UP000828048"/>
    </source>
</evidence>
<organism evidence="1 2">
    <name type="scientific">Vaccinium darrowii</name>
    <dbReference type="NCBI Taxonomy" id="229202"/>
    <lineage>
        <taxon>Eukaryota</taxon>
        <taxon>Viridiplantae</taxon>
        <taxon>Streptophyta</taxon>
        <taxon>Embryophyta</taxon>
        <taxon>Tracheophyta</taxon>
        <taxon>Spermatophyta</taxon>
        <taxon>Magnoliopsida</taxon>
        <taxon>eudicotyledons</taxon>
        <taxon>Gunneridae</taxon>
        <taxon>Pentapetalae</taxon>
        <taxon>asterids</taxon>
        <taxon>Ericales</taxon>
        <taxon>Ericaceae</taxon>
        <taxon>Vaccinioideae</taxon>
        <taxon>Vaccinieae</taxon>
        <taxon>Vaccinium</taxon>
    </lineage>
</organism>
<proteinExistence type="predicted"/>
<accession>A0ACB7XDK4</accession>
<comment type="caution">
    <text evidence="1">The sequence shown here is derived from an EMBL/GenBank/DDBJ whole genome shotgun (WGS) entry which is preliminary data.</text>
</comment>
<dbReference type="Proteomes" id="UP000828048">
    <property type="component" value="Chromosome 6"/>
</dbReference>
<protein>
    <submittedName>
        <fullName evidence="1">Uncharacterized protein</fullName>
    </submittedName>
</protein>
<evidence type="ECO:0000313" key="1">
    <source>
        <dbReference type="EMBL" id="KAH7838439.1"/>
    </source>
</evidence>
<dbReference type="EMBL" id="CM037156">
    <property type="protein sequence ID" value="KAH7838439.1"/>
    <property type="molecule type" value="Genomic_DNA"/>
</dbReference>
<name>A0ACB7XDK4_9ERIC</name>
<gene>
    <name evidence="1" type="ORF">Vadar_026380</name>
</gene>